<dbReference type="EMBL" id="DRWN01000045">
    <property type="protein sequence ID" value="HHK68594.1"/>
    <property type="molecule type" value="Genomic_DNA"/>
</dbReference>
<reference evidence="2" key="1">
    <citation type="journal article" date="2020" name="mSystems">
        <title>Genome- and Community-Level Interaction Insights into Carbon Utilization and Element Cycling Functions of Hydrothermarchaeota in Hydrothermal Sediment.</title>
        <authorList>
            <person name="Zhou Z."/>
            <person name="Liu Y."/>
            <person name="Xu W."/>
            <person name="Pan J."/>
            <person name="Luo Z.H."/>
            <person name="Li M."/>
        </authorList>
    </citation>
    <scope>NUCLEOTIDE SEQUENCE [LARGE SCALE GENOMIC DNA]</scope>
    <source>
        <strain evidence="2">SpSt-1056</strain>
    </source>
</reference>
<name>A0A7C5QJQ9_CALS0</name>
<sequence length="83" mass="9460">MNVKITYCVPCGHLPKAMELAKELLSRYGQRLNKNFSVTLDTSDGGTFEVYIDGAKVFSRHQERRFPNVDEIVSLIEGRLEAR</sequence>
<organism evidence="2">
    <name type="scientific">Caldiarchaeum subterraneum</name>
    <dbReference type="NCBI Taxonomy" id="311458"/>
    <lineage>
        <taxon>Archaea</taxon>
        <taxon>Nitrososphaerota</taxon>
        <taxon>Candidatus Caldarchaeales</taxon>
        <taxon>Candidatus Caldarchaeaceae</taxon>
        <taxon>Candidatus Caldarchaeum</taxon>
    </lineage>
</organism>
<evidence type="ECO:0000256" key="1">
    <source>
        <dbReference type="ARBA" id="ARBA00023284"/>
    </source>
</evidence>
<dbReference type="NCBIfam" id="TIGR02174">
    <property type="entry name" value="CXXU_selWTH"/>
    <property type="match status" value="1"/>
</dbReference>
<proteinExistence type="predicted"/>
<protein>
    <submittedName>
        <fullName evidence="2">SelT/SelW/SelH family protein</fullName>
    </submittedName>
</protein>
<dbReference type="InterPro" id="IPR011893">
    <property type="entry name" value="Selenoprotein_Rdx-typ"/>
</dbReference>
<accession>A0A7C5QJQ9</accession>
<dbReference type="AlphaFoldDB" id="A0A7C5QJQ9"/>
<dbReference type="Pfam" id="PF10262">
    <property type="entry name" value="Rdx"/>
    <property type="match status" value="1"/>
</dbReference>
<evidence type="ECO:0000313" key="2">
    <source>
        <dbReference type="EMBL" id="HHK68594.1"/>
    </source>
</evidence>
<dbReference type="Gene3D" id="3.40.30.10">
    <property type="entry name" value="Glutaredoxin"/>
    <property type="match status" value="1"/>
</dbReference>
<comment type="caution">
    <text evidence="2">The sequence shown here is derived from an EMBL/GenBank/DDBJ whole genome shotgun (WGS) entry which is preliminary data.</text>
</comment>
<gene>
    <name evidence="2" type="ORF">ENM11_05520</name>
</gene>
<dbReference type="SUPFAM" id="SSF52833">
    <property type="entry name" value="Thioredoxin-like"/>
    <property type="match status" value="1"/>
</dbReference>
<dbReference type="InterPro" id="IPR036249">
    <property type="entry name" value="Thioredoxin-like_sf"/>
</dbReference>
<keyword evidence="1" id="KW-0676">Redox-active center</keyword>